<comment type="similarity">
    <text evidence="2">Belongs to the cytochrome P450 family.</text>
</comment>
<keyword evidence="4 8" id="KW-0479">Metal-binding</keyword>
<dbReference type="Pfam" id="PF12796">
    <property type="entry name" value="Ank_2"/>
    <property type="match status" value="1"/>
</dbReference>
<dbReference type="Gene3D" id="1.10.630.10">
    <property type="entry name" value="Cytochrome P450"/>
    <property type="match status" value="1"/>
</dbReference>
<reference evidence="11 12" key="1">
    <citation type="submission" date="2020-02" db="EMBL/GenBank/DDBJ databases">
        <authorList>
            <person name="Ferguson B K."/>
        </authorList>
    </citation>
    <scope>NUCLEOTIDE SEQUENCE [LARGE SCALE GENOMIC DNA]</scope>
</reference>
<dbReference type="SMART" id="SM00248">
    <property type="entry name" value="ANK"/>
    <property type="match status" value="3"/>
</dbReference>
<dbReference type="PRINTS" id="PR00385">
    <property type="entry name" value="P450"/>
</dbReference>
<dbReference type="PROSITE" id="PS00086">
    <property type="entry name" value="CYTOCHROME_P450"/>
    <property type="match status" value="1"/>
</dbReference>
<keyword evidence="9" id="KW-0040">ANK repeat</keyword>
<evidence type="ECO:0000313" key="11">
    <source>
        <dbReference type="EMBL" id="CAB0032063.1"/>
    </source>
</evidence>
<evidence type="ECO:0000256" key="9">
    <source>
        <dbReference type="PROSITE-ProRule" id="PRU00023"/>
    </source>
</evidence>
<keyword evidence="3 8" id="KW-0349">Heme</keyword>
<evidence type="ECO:0000256" key="3">
    <source>
        <dbReference type="ARBA" id="ARBA00022617"/>
    </source>
</evidence>
<dbReference type="InterPro" id="IPR017972">
    <property type="entry name" value="Cyt_P450_CS"/>
</dbReference>
<feature type="region of interest" description="Disordered" evidence="10">
    <location>
        <begin position="811"/>
        <end position="841"/>
    </location>
</feature>
<dbReference type="SUPFAM" id="SSF48403">
    <property type="entry name" value="Ankyrin repeat"/>
    <property type="match status" value="1"/>
</dbReference>
<dbReference type="InterPro" id="IPR036770">
    <property type="entry name" value="Ankyrin_rpt-contain_sf"/>
</dbReference>
<accession>A0A6H5I6K4</accession>
<feature type="compositionally biased region" description="Low complexity" evidence="10">
    <location>
        <begin position="811"/>
        <end position="839"/>
    </location>
</feature>
<keyword evidence="7" id="KW-0503">Monooxygenase</keyword>
<dbReference type="EMBL" id="CADCXV010000663">
    <property type="protein sequence ID" value="CAB0032063.1"/>
    <property type="molecule type" value="Genomic_DNA"/>
</dbReference>
<sequence>MKIMKLYAKHGLFQESADLQESWRNDEDFAREANRIMLNATLSLNDFVHLRPKEAEKLIAFKEYLEIACLINLNPLPEKHREACALHLCETLSRGFFRRGHCILFGIRFTIGCHTTVNLLLKSYIYRRKVLSSTIINDCSFKARMTVQTTCRKKMIFTKNYRYNNEDLLGFIADEFDNNVEDMEWILKTAQKFSRRKFSEVWPVVFRKKSELWALNNSGKNLYGPVRSSLTNLLISCDCNVNGKDSDGRSPLFLCFESCNERARSVNPQPWSNRPREKLSSDRKNLEILLENGADVNEVFAKGRSILHLFLDSWVCQSSMIHGNSGSCRNTVGIEFIKTLLKFKAEVNAKDDDGDSPLHLAVTSNNLDAIEVLLAHGADLQGVDFSKLGWRLHCDLTPFDRTIKFIAVLDTLHSAGYEMSESSRLSLFKFLVDDAKNDERNYDWRQILGFGSTSKLRSLLANVLNPDPCELVDVENIDARQFNTNDKRDMARIVHQRIQTVEQGKIFIMAETRYLLELLQQFFARFLEEDDMRRFTNEISTEIENLKKLKIKDDVSLFDVCSSRPDEAYYKLKKSKLWTVIDSKEFQDGCKNVSDTVKVHIIGCFVRKLFKDIGLEYLTTMRSSLMYLGKMNLYESIIKYNEVSNARTYRAIIVLSNATMSNATSILITFWAVICKKVVYLIDVYDSSVAVHNIYYESRSRRRRERERGREKKMHGVIYKHARGSAEAAAESTPAPHSPRSAPRYATCPVDCYAALHGARLFAGVYTKSAAAGARAVAASASGARETRLANTMKRISRLCLSAIQQQRATTTTTTTGQYGLPSKSTSSSSSSAPAAAPAEMPDLRGPPWIGALASILASGGGKYLHEYADERHRRHGSCFRGRVGPTQALFVAGSADIREVFRLEGATPQHFLPEAWSLYNQLRGRKRGLLFMEGQEWLEYRRAMNKLLLAPDSLGHMSQPCEETARGLLDSWRAYESPRCVPDLEHRLYQWSIEVLLATLMGSPWSAYRPRVSSELGQLSRCLSGMFEHSVVLARMPAAWAQRLRLPAWRGFVAKTDYSFETVERIVDEMARCPETDGLLRRMMDSGVRGEMLNRIVIDLIFAAGDTTAYAMQWLLLSLAANPEVQEELHELTRGLDTREILAQPLLKGAIRESMRLYPIAPFLTRILTQDTLLSGYPAYKGELIVISLYTSSRDEGNFERASEFLPRRWLRNDKGEFNGVLCANMSLPFSMGVRSCIGRKLADAQIAITTAAPTVNRAASACVSRPESQRRGLGSGRITVGGSYLKENSRYLLAIGITPGSNIRRIEKEGPMSSRTDCELLLIVQIENLILRVIYGARTT</sequence>
<evidence type="ECO:0000313" key="12">
    <source>
        <dbReference type="Proteomes" id="UP000479190"/>
    </source>
</evidence>
<feature type="binding site" description="axial binding residue" evidence="8">
    <location>
        <position position="1238"/>
    </location>
    <ligand>
        <name>heme</name>
        <dbReference type="ChEBI" id="CHEBI:30413"/>
    </ligand>
    <ligandPart>
        <name>Fe</name>
        <dbReference type="ChEBI" id="CHEBI:18248"/>
    </ligandPart>
</feature>
<dbReference type="PANTHER" id="PTHR24279">
    <property type="entry name" value="CYTOCHROME P450"/>
    <property type="match status" value="1"/>
</dbReference>
<comment type="cofactor">
    <cofactor evidence="1 8">
        <name>heme</name>
        <dbReference type="ChEBI" id="CHEBI:30413"/>
    </cofactor>
</comment>
<evidence type="ECO:0000256" key="10">
    <source>
        <dbReference type="SAM" id="MobiDB-lite"/>
    </source>
</evidence>
<dbReference type="GO" id="GO:0005506">
    <property type="term" value="F:iron ion binding"/>
    <property type="evidence" value="ECO:0007669"/>
    <property type="project" value="InterPro"/>
</dbReference>
<dbReference type="PANTHER" id="PTHR24279:SF120">
    <property type="entry name" value="CYTOCHROME P450"/>
    <property type="match status" value="1"/>
</dbReference>
<dbReference type="InterPro" id="IPR036396">
    <property type="entry name" value="Cyt_P450_sf"/>
</dbReference>
<keyword evidence="12" id="KW-1185">Reference proteome</keyword>
<dbReference type="InterPro" id="IPR002110">
    <property type="entry name" value="Ankyrin_rpt"/>
</dbReference>
<evidence type="ECO:0000256" key="8">
    <source>
        <dbReference type="PIRSR" id="PIRSR602401-1"/>
    </source>
</evidence>
<dbReference type="GO" id="GO:0020037">
    <property type="term" value="F:heme binding"/>
    <property type="evidence" value="ECO:0007669"/>
    <property type="project" value="InterPro"/>
</dbReference>
<dbReference type="OrthoDB" id="3945418at2759"/>
<evidence type="ECO:0000256" key="6">
    <source>
        <dbReference type="ARBA" id="ARBA00023004"/>
    </source>
</evidence>
<dbReference type="SUPFAM" id="SSF48264">
    <property type="entry name" value="Cytochrome P450"/>
    <property type="match status" value="1"/>
</dbReference>
<organism evidence="11 12">
    <name type="scientific">Trichogramma brassicae</name>
    <dbReference type="NCBI Taxonomy" id="86971"/>
    <lineage>
        <taxon>Eukaryota</taxon>
        <taxon>Metazoa</taxon>
        <taxon>Ecdysozoa</taxon>
        <taxon>Arthropoda</taxon>
        <taxon>Hexapoda</taxon>
        <taxon>Insecta</taxon>
        <taxon>Pterygota</taxon>
        <taxon>Neoptera</taxon>
        <taxon>Endopterygota</taxon>
        <taxon>Hymenoptera</taxon>
        <taxon>Apocrita</taxon>
        <taxon>Proctotrupomorpha</taxon>
        <taxon>Chalcidoidea</taxon>
        <taxon>Trichogrammatidae</taxon>
        <taxon>Trichogramma</taxon>
    </lineage>
</organism>
<evidence type="ECO:0000256" key="7">
    <source>
        <dbReference type="ARBA" id="ARBA00023033"/>
    </source>
</evidence>
<dbReference type="Proteomes" id="UP000479190">
    <property type="component" value="Unassembled WGS sequence"/>
</dbReference>
<dbReference type="PRINTS" id="PR00463">
    <property type="entry name" value="EP450I"/>
</dbReference>
<dbReference type="InterPro" id="IPR002401">
    <property type="entry name" value="Cyt_P450_E_grp-I"/>
</dbReference>
<dbReference type="PROSITE" id="PS50088">
    <property type="entry name" value="ANK_REPEAT"/>
    <property type="match status" value="1"/>
</dbReference>
<protein>
    <submittedName>
        <fullName evidence="11">Uncharacterized protein</fullName>
    </submittedName>
</protein>
<proteinExistence type="inferred from homology"/>
<evidence type="ECO:0000256" key="5">
    <source>
        <dbReference type="ARBA" id="ARBA00023002"/>
    </source>
</evidence>
<dbReference type="Pfam" id="PF00067">
    <property type="entry name" value="p450"/>
    <property type="match status" value="1"/>
</dbReference>
<name>A0A6H5I6K4_9HYME</name>
<dbReference type="PROSITE" id="PS50297">
    <property type="entry name" value="ANK_REP_REGION"/>
    <property type="match status" value="1"/>
</dbReference>
<dbReference type="GO" id="GO:0016705">
    <property type="term" value="F:oxidoreductase activity, acting on paired donors, with incorporation or reduction of molecular oxygen"/>
    <property type="evidence" value="ECO:0007669"/>
    <property type="project" value="InterPro"/>
</dbReference>
<gene>
    <name evidence="11" type="ORF">TBRA_LOCUS4014</name>
</gene>
<dbReference type="InterPro" id="IPR050479">
    <property type="entry name" value="CYP11_CYP27_families"/>
</dbReference>
<evidence type="ECO:0000256" key="1">
    <source>
        <dbReference type="ARBA" id="ARBA00001971"/>
    </source>
</evidence>
<dbReference type="Gene3D" id="1.25.40.20">
    <property type="entry name" value="Ankyrin repeat-containing domain"/>
    <property type="match status" value="2"/>
</dbReference>
<evidence type="ECO:0000256" key="4">
    <source>
        <dbReference type="ARBA" id="ARBA00022723"/>
    </source>
</evidence>
<keyword evidence="6 8" id="KW-0408">Iron</keyword>
<dbReference type="GO" id="GO:0004497">
    <property type="term" value="F:monooxygenase activity"/>
    <property type="evidence" value="ECO:0007669"/>
    <property type="project" value="UniProtKB-KW"/>
</dbReference>
<evidence type="ECO:0000256" key="2">
    <source>
        <dbReference type="ARBA" id="ARBA00010617"/>
    </source>
</evidence>
<feature type="repeat" description="ANK" evidence="9">
    <location>
        <begin position="353"/>
        <end position="385"/>
    </location>
</feature>
<dbReference type="InterPro" id="IPR001128">
    <property type="entry name" value="Cyt_P450"/>
</dbReference>
<keyword evidence="5" id="KW-0560">Oxidoreductase</keyword>